<keyword evidence="2" id="KW-0732">Signal</keyword>
<feature type="signal peptide" evidence="2">
    <location>
        <begin position="1"/>
        <end position="27"/>
    </location>
</feature>
<reference evidence="4" key="2">
    <citation type="submission" date="2022-01" db="EMBL/GenBank/DDBJ databases">
        <title>Lysobacter chinensis sp. nov., a bacterium isolated from cow dung compost.</title>
        <authorList>
            <person name="Zhou L.Y."/>
        </authorList>
    </citation>
    <scope>NUCLEOTIDE SEQUENCE [LARGE SCALE GENOMIC DNA]</scope>
    <source>
        <strain evidence="4">TLK-CK17</strain>
    </source>
</reference>
<evidence type="ECO:0000256" key="1">
    <source>
        <dbReference type="SAM" id="MobiDB-lite"/>
    </source>
</evidence>
<feature type="region of interest" description="Disordered" evidence="1">
    <location>
        <begin position="31"/>
        <end position="72"/>
    </location>
</feature>
<evidence type="ECO:0000256" key="2">
    <source>
        <dbReference type="SAM" id="SignalP"/>
    </source>
</evidence>
<dbReference type="RefSeq" id="WP_237055410.1">
    <property type="nucleotide sequence ID" value="NZ_JAKJPO010000008.1"/>
</dbReference>
<dbReference type="EMBL" id="JAKJPO010000008">
    <property type="protein sequence ID" value="MCF7222613.1"/>
    <property type="molecule type" value="Genomic_DNA"/>
</dbReference>
<dbReference type="PANTHER" id="PTHR41339">
    <property type="entry name" value="LIPL48"/>
    <property type="match status" value="1"/>
</dbReference>
<protein>
    <recommendedName>
        <fullName evidence="5">Secreted protein</fullName>
    </recommendedName>
</protein>
<evidence type="ECO:0000313" key="3">
    <source>
        <dbReference type="EMBL" id="MCF7222613.1"/>
    </source>
</evidence>
<name>A0ABS9HV71_9GAMM</name>
<dbReference type="PROSITE" id="PS51257">
    <property type="entry name" value="PROKAR_LIPOPROTEIN"/>
    <property type="match status" value="1"/>
</dbReference>
<evidence type="ECO:0008006" key="5">
    <source>
        <dbReference type="Google" id="ProtNLM"/>
    </source>
</evidence>
<comment type="caution">
    <text evidence="3">The sequence shown here is derived from an EMBL/GenBank/DDBJ whole genome shotgun (WGS) entry which is preliminary data.</text>
</comment>
<evidence type="ECO:0000313" key="4">
    <source>
        <dbReference type="Proteomes" id="UP001430796"/>
    </source>
</evidence>
<proteinExistence type="predicted"/>
<feature type="compositionally biased region" description="Pro residues" evidence="1">
    <location>
        <begin position="38"/>
        <end position="62"/>
    </location>
</feature>
<sequence>MTSRNNCRTLLMTFGAVLALTACGGGADRVASPGEGAFPPPPVTPPPPPPPAPPPPPPPPGASCPSGTTDVGEVAGLTNCELPSRIIGNLTLPQIDGVVYSLNGRTDVGEDMGGDAANPLPNARQGVLTIEPGVTLFGSNGADFLMVNRGSQIMAEGTASAPIVMTSRQSVEGTTNIDSIGQWGGLVLLGRAAISTCPGTAQPGTATCEAQVEGANGFYGGNDNADNSGVLKYVRVMHSGFEVLPDVELNGITMAGLGSGTEVDYVQVHNSSDDGIEWFGGMVNAKHLVMTGIDDDSFDTDSGYRGAIQFGLIVQRDGGGDRVNEMSSQDLPYRSNPVIANVTYVSKGHDTVVVLNQGTLVNYYNAVFTGGNPACIEFQSATTEGTFDSTYVSCDTPFAGGATGPEATAFNAGTNNATGASSLTDTFVNGANESAVPAFAGLSGVNPFFEDVDYIGAVKDSADTWWEGWTCGLTSSDPC</sequence>
<feature type="chain" id="PRO_5045286633" description="Secreted protein" evidence="2">
    <location>
        <begin position="28"/>
        <end position="479"/>
    </location>
</feature>
<keyword evidence="4" id="KW-1185">Reference proteome</keyword>
<reference evidence="3 4" key="1">
    <citation type="submission" date="2022-01" db="EMBL/GenBank/DDBJ databases">
        <title>Lysobacter chinensis sp. nov., a bacterium isolated from cow dung compost.</title>
        <authorList>
            <person name="Liu Y."/>
        </authorList>
    </citation>
    <scope>NUCLEOTIDE SEQUENCE [LARGE SCALE GENOMIC DNA]</scope>
    <source>
        <strain evidence="3 4">TLK-CK17</strain>
    </source>
</reference>
<accession>A0ABS9HV71</accession>
<dbReference type="Proteomes" id="UP001430796">
    <property type="component" value="Unassembled WGS sequence"/>
</dbReference>
<dbReference type="PANTHER" id="PTHR41339:SF1">
    <property type="entry name" value="SECRETED PROTEIN"/>
    <property type="match status" value="1"/>
</dbReference>
<organism evidence="3 4">
    <name type="scientific">Marilutibacter chinensis</name>
    <dbReference type="NCBI Taxonomy" id="2912247"/>
    <lineage>
        <taxon>Bacteria</taxon>
        <taxon>Pseudomonadati</taxon>
        <taxon>Pseudomonadota</taxon>
        <taxon>Gammaproteobacteria</taxon>
        <taxon>Lysobacterales</taxon>
        <taxon>Lysobacteraceae</taxon>
        <taxon>Marilutibacter</taxon>
    </lineage>
</organism>
<gene>
    <name evidence="3" type="ORF">L3V18_12590</name>
</gene>
<reference evidence="3 4" key="3">
    <citation type="submission" date="2022-01" db="EMBL/GenBank/DDBJ databases">
        <authorList>
            <person name="Zhou L.Y."/>
        </authorList>
    </citation>
    <scope>NUCLEOTIDE SEQUENCE [LARGE SCALE GENOMIC DNA]</scope>
    <source>
        <strain evidence="3 4">TLK-CK17</strain>
    </source>
</reference>